<dbReference type="InterPro" id="IPR000073">
    <property type="entry name" value="AB_hydrolase_1"/>
</dbReference>
<evidence type="ECO:0000313" key="6">
    <source>
        <dbReference type="Proteomes" id="UP000321518"/>
    </source>
</evidence>
<dbReference type="SUPFAM" id="SSF53474">
    <property type="entry name" value="alpha/beta-Hydrolases"/>
    <property type="match status" value="1"/>
</dbReference>
<dbReference type="Proteomes" id="UP000321518">
    <property type="component" value="Unassembled WGS sequence"/>
</dbReference>
<feature type="transmembrane region" description="Helical" evidence="3">
    <location>
        <begin position="198"/>
        <end position="218"/>
    </location>
</feature>
<dbReference type="OrthoDB" id="5954035at2759"/>
<dbReference type="GO" id="GO:0008126">
    <property type="term" value="F:acetylesterase activity"/>
    <property type="evidence" value="ECO:0007669"/>
    <property type="project" value="TreeGrafter"/>
</dbReference>
<dbReference type="GO" id="GO:0051792">
    <property type="term" value="P:medium-chain fatty acid biosynthetic process"/>
    <property type="evidence" value="ECO:0007669"/>
    <property type="project" value="TreeGrafter"/>
</dbReference>
<accession>A0A511KMX1</accession>
<feature type="transmembrane region" description="Helical" evidence="3">
    <location>
        <begin position="264"/>
        <end position="281"/>
    </location>
</feature>
<dbReference type="InterPro" id="IPR029058">
    <property type="entry name" value="AB_hydrolase_fold"/>
</dbReference>
<comment type="caution">
    <text evidence="5">The sequence shown here is derived from an EMBL/GenBank/DDBJ whole genome shotgun (WGS) entry which is preliminary data.</text>
</comment>
<evidence type="ECO:0000256" key="3">
    <source>
        <dbReference type="SAM" id="Phobius"/>
    </source>
</evidence>
<evidence type="ECO:0000313" key="5">
    <source>
        <dbReference type="EMBL" id="GEM11701.1"/>
    </source>
</evidence>
<feature type="transmembrane region" description="Helical" evidence="3">
    <location>
        <begin position="225"/>
        <end position="244"/>
    </location>
</feature>
<feature type="transmembrane region" description="Helical" evidence="3">
    <location>
        <begin position="166"/>
        <end position="186"/>
    </location>
</feature>
<dbReference type="GO" id="GO:0051793">
    <property type="term" value="P:medium-chain fatty acid catabolic process"/>
    <property type="evidence" value="ECO:0007669"/>
    <property type="project" value="TreeGrafter"/>
</dbReference>
<evidence type="ECO:0000259" key="4">
    <source>
        <dbReference type="Pfam" id="PF00561"/>
    </source>
</evidence>
<gene>
    <name evidence="5" type="ORF">Rt10032_c16g5718</name>
</gene>
<feature type="transmembrane region" description="Helical" evidence="3">
    <location>
        <begin position="301"/>
        <end position="324"/>
    </location>
</feature>
<comment type="similarity">
    <text evidence="1">Belongs to the AB hydrolase superfamily. AB hydrolase 4 family.</text>
</comment>
<dbReference type="Gene3D" id="3.40.50.1820">
    <property type="entry name" value="alpha/beta hydrolase"/>
    <property type="match status" value="1"/>
</dbReference>
<sequence length="911" mass="100833">MATIGALPKVVASFGAAISSLPSQLVSTTNVPLLSSQLSHLAADLSPALPTLGAAQQEALLSNATWLAGQTSLLSSFVARLPAAERNSASHDELLALIQIASTRYDLLTVWTPDVWSLLFLFLVAILLKTVLSLLLSPSAVRRARGALRGKYGVDLEGEVARLGHILNLLVSIAALIFQLLAWRLFVLGSQPMRLVDYQYFLVALKLVLLSYAVDLVFGDVRPEIFLHHTFTFLLMFVGQIAAYETKSPKFFRFAQYMLLQATLEQSTYLAMFLYHFSTYLRMQDHRPDLQARCIKVAHKLLVFTTWITWVQKIGPAAFALYWIGSMWRDVDGMDWGKTWLVWSTIILALLLLLQTKFCDDVKPLADYVGYKFRGGRRPHRIGPVMRLLLATFTCRPNTECGDIEEGVDAASEENKTETVRSSPAFKELEKEDCNAQLPVDSLPHLSHDSRRSSHMLAWTLTFSLLQLFGLSAPVRLVHNRHLAAIVSLDNDGRKRTTTLAKVLEQCKSLTGKDAWYTPTAWLASGHLATIACTLFKFDYDHIHYTRELIRVPDGGTIAVDIAPALVEGEDMDDRPILVVSHGLTGGSHESYVRNILAVVTRPKEQGGLGWRAAVVNSRGCANSPVTSRQLYNGAVTDDLRSALTFLSHFAPDAPLYGIGFSLGANQQAKFVGEEGQDCPYNAAVVLGAPFDFWKGHIALSSTWLRSIYSRAMSSNLRRLVARHEHILKGDPRLDWDAIFSNPNSTLFEFDSLVTAPLSGFRTAVEYYRHASASNVLHHATVPVLAISAQDDPIVCSGGVPLSAVDSNPNLIFCLTKHGGHLGWFEGFSRPRRWVSKPVVEFLKAVHEANSQKRQMRETVPARTARRPQVGDEMVVLKGREQVGFKRVGVEDHQANGDEAEDGANKLTQGL</sequence>
<dbReference type="AlphaFoldDB" id="A0A511KMX1"/>
<dbReference type="InterPro" id="IPR050960">
    <property type="entry name" value="AB_hydrolase_4_sf"/>
</dbReference>
<feature type="transmembrane region" description="Helical" evidence="3">
    <location>
        <begin position="115"/>
        <end position="136"/>
    </location>
</feature>
<feature type="transmembrane region" description="Helical" evidence="3">
    <location>
        <begin position="336"/>
        <end position="354"/>
    </location>
</feature>
<dbReference type="Pfam" id="PF00561">
    <property type="entry name" value="Abhydrolase_1"/>
    <property type="match status" value="1"/>
</dbReference>
<keyword evidence="3" id="KW-1133">Transmembrane helix</keyword>
<protein>
    <submittedName>
        <fullName evidence="5">Lipid metabolism-related protein</fullName>
    </submittedName>
</protein>
<feature type="region of interest" description="Disordered" evidence="2">
    <location>
        <begin position="892"/>
        <end position="911"/>
    </location>
</feature>
<evidence type="ECO:0000256" key="2">
    <source>
        <dbReference type="SAM" id="MobiDB-lite"/>
    </source>
</evidence>
<dbReference type="PANTHER" id="PTHR10794">
    <property type="entry name" value="ABHYDROLASE DOMAIN-CONTAINING PROTEIN"/>
    <property type="match status" value="1"/>
</dbReference>
<dbReference type="GO" id="GO:0047372">
    <property type="term" value="F:monoacylglycerol lipase activity"/>
    <property type="evidence" value="ECO:0007669"/>
    <property type="project" value="TreeGrafter"/>
</dbReference>
<name>A0A511KMX1_RHOTO</name>
<feature type="transmembrane region" description="Helical" evidence="3">
    <location>
        <begin position="456"/>
        <end position="475"/>
    </location>
</feature>
<dbReference type="PANTHER" id="PTHR10794:SF63">
    <property type="entry name" value="ALPHA_BETA HYDROLASE 1, ISOFORM A"/>
    <property type="match status" value="1"/>
</dbReference>
<feature type="domain" description="AB hydrolase-1" evidence="4">
    <location>
        <begin position="576"/>
        <end position="827"/>
    </location>
</feature>
<evidence type="ECO:0000256" key="1">
    <source>
        <dbReference type="ARBA" id="ARBA00010884"/>
    </source>
</evidence>
<proteinExistence type="inferred from homology"/>
<keyword evidence="3" id="KW-0472">Membrane</keyword>
<organism evidence="5 6">
    <name type="scientific">Rhodotorula toruloides</name>
    <name type="common">Yeast</name>
    <name type="synonym">Rhodosporidium toruloides</name>
    <dbReference type="NCBI Taxonomy" id="5286"/>
    <lineage>
        <taxon>Eukaryota</taxon>
        <taxon>Fungi</taxon>
        <taxon>Dikarya</taxon>
        <taxon>Basidiomycota</taxon>
        <taxon>Pucciniomycotina</taxon>
        <taxon>Microbotryomycetes</taxon>
        <taxon>Sporidiobolales</taxon>
        <taxon>Sporidiobolaceae</taxon>
        <taxon>Rhodotorula</taxon>
    </lineage>
</organism>
<keyword evidence="3" id="KW-0812">Transmembrane</keyword>
<dbReference type="EMBL" id="BJWK01000016">
    <property type="protein sequence ID" value="GEM11701.1"/>
    <property type="molecule type" value="Genomic_DNA"/>
</dbReference>
<reference evidence="5 6" key="1">
    <citation type="submission" date="2019-07" db="EMBL/GenBank/DDBJ databases">
        <title>Rhodotorula toruloides NBRC10032 genome sequencing.</title>
        <authorList>
            <person name="Shida Y."/>
            <person name="Takaku H."/>
            <person name="Ogasawara W."/>
            <person name="Mori K."/>
        </authorList>
    </citation>
    <scope>NUCLEOTIDE SEQUENCE [LARGE SCALE GENOMIC DNA]</scope>
    <source>
        <strain evidence="5 6">NBRC10032</strain>
    </source>
</reference>